<proteinExistence type="predicted"/>
<reference evidence="1" key="1">
    <citation type="submission" date="2018-12" db="EMBL/GenBank/DDBJ databases">
        <authorList>
            <person name="Jadhav K."/>
            <person name="Kushwaha B."/>
            <person name="Jadhav I."/>
        </authorList>
    </citation>
    <scope>NUCLEOTIDE SEQUENCE [LARGE SCALE GENOMIC DNA]</scope>
    <source>
        <strain evidence="1">SBS 10</strain>
    </source>
</reference>
<sequence length="67" mass="7327">MPVPWIDEYRFLPSIRLQDAEDELAGDYALLGSVCGWNNRGGHPAIACPLSYSGPATAWPSSKTITY</sequence>
<dbReference type="EMBL" id="RXHI01000027">
    <property type="protein sequence ID" value="RUA21990.1"/>
    <property type="molecule type" value="Genomic_DNA"/>
</dbReference>
<accession>A0A3S0VSC8</accession>
<comment type="caution">
    <text evidence="1">The sequence shown here is derived from an EMBL/GenBank/DDBJ whole genome shotgun (WGS) entry which is preliminary data.</text>
</comment>
<evidence type="ECO:0000313" key="1">
    <source>
        <dbReference type="EMBL" id="RUA21990.1"/>
    </source>
</evidence>
<gene>
    <name evidence="1" type="ORF">DSL92_08265</name>
</gene>
<dbReference type="AlphaFoldDB" id="A0A3S0VSC8"/>
<protein>
    <submittedName>
        <fullName evidence="1">Uncharacterized protein</fullName>
    </submittedName>
</protein>
<organism evidence="1">
    <name type="scientific">Billgrantia gudaonensis</name>
    <dbReference type="NCBI Taxonomy" id="376427"/>
    <lineage>
        <taxon>Bacteria</taxon>
        <taxon>Pseudomonadati</taxon>
        <taxon>Pseudomonadota</taxon>
        <taxon>Gammaproteobacteria</taxon>
        <taxon>Oceanospirillales</taxon>
        <taxon>Halomonadaceae</taxon>
        <taxon>Billgrantia</taxon>
    </lineage>
</organism>
<name>A0A3S0VSC8_9GAMM</name>